<feature type="transmembrane region" description="Helical" evidence="1">
    <location>
        <begin position="192"/>
        <end position="219"/>
    </location>
</feature>
<evidence type="ECO:0000256" key="1">
    <source>
        <dbReference type="SAM" id="Phobius"/>
    </source>
</evidence>
<dbReference type="OrthoDB" id="7061949at2"/>
<accession>A0A0M7A8N6</accession>
<sequence length="227" mass="25502">MNICLRVLADQVRLLSFRAFKPSLAEHWLIYLGWGLFTTWLVGIGRYWDHPRADWWQYAGLGSLGYVFVLAAIVWAISAPLKPQNLSYRNILIFITLTSLPALFYAIPVERFMALSSAQTANVWFLLIVATWRVALFAVFLRRVGKLGAIAVVVAMLLPLALIVTTLTLLNLEQAVFNIMGGLRDPTSNDMAYGVLALITFFSVIATPVLLIMYAVLLIRIQLRKKS</sequence>
<organism evidence="2 3">
    <name type="scientific">Roseibium album</name>
    <dbReference type="NCBI Taxonomy" id="311410"/>
    <lineage>
        <taxon>Bacteria</taxon>
        <taxon>Pseudomonadati</taxon>
        <taxon>Pseudomonadota</taxon>
        <taxon>Alphaproteobacteria</taxon>
        <taxon>Hyphomicrobiales</taxon>
        <taxon>Stappiaceae</taxon>
        <taxon>Roseibium</taxon>
    </lineage>
</organism>
<dbReference type="GeneID" id="97670107"/>
<name>A0A0M7A8N6_9HYPH</name>
<gene>
    <name evidence="2" type="ORF">LA5096_02738</name>
</gene>
<feature type="transmembrane region" description="Helical" evidence="1">
    <location>
        <begin position="91"/>
        <end position="109"/>
    </location>
</feature>
<dbReference type="EMBL" id="CXWC01000010">
    <property type="protein sequence ID" value="CTQ70981.1"/>
    <property type="molecule type" value="Genomic_DNA"/>
</dbReference>
<protein>
    <submittedName>
        <fullName evidence="2">Uncharacterized protein</fullName>
    </submittedName>
</protein>
<keyword evidence="3" id="KW-1185">Reference proteome</keyword>
<reference evidence="3" key="1">
    <citation type="submission" date="2015-07" db="EMBL/GenBank/DDBJ databases">
        <authorList>
            <person name="Rodrigo-Torres Lidia"/>
            <person name="Arahal R.David."/>
        </authorList>
    </citation>
    <scope>NUCLEOTIDE SEQUENCE [LARGE SCALE GENOMIC DNA]</scope>
    <source>
        <strain evidence="3">CECT 5096</strain>
    </source>
</reference>
<dbReference type="STRING" id="311410.LA5095_01483"/>
<keyword evidence="1" id="KW-1133">Transmembrane helix</keyword>
<feature type="transmembrane region" description="Helical" evidence="1">
    <location>
        <begin position="121"/>
        <end position="141"/>
    </location>
</feature>
<dbReference type="RefSeq" id="WP_144435921.1">
    <property type="nucleotide sequence ID" value="NZ_CXWA01000001.1"/>
</dbReference>
<feature type="transmembrane region" description="Helical" evidence="1">
    <location>
        <begin position="148"/>
        <end position="172"/>
    </location>
</feature>
<feature type="transmembrane region" description="Helical" evidence="1">
    <location>
        <begin position="28"/>
        <end position="49"/>
    </location>
</feature>
<evidence type="ECO:0000313" key="2">
    <source>
        <dbReference type="EMBL" id="CTQ70981.1"/>
    </source>
</evidence>
<keyword evidence="1" id="KW-0812">Transmembrane</keyword>
<keyword evidence="1" id="KW-0472">Membrane</keyword>
<dbReference type="AlphaFoldDB" id="A0A0M7A8N6"/>
<feature type="transmembrane region" description="Helical" evidence="1">
    <location>
        <begin position="55"/>
        <end position="79"/>
    </location>
</feature>
<proteinExistence type="predicted"/>
<evidence type="ECO:0000313" key="3">
    <source>
        <dbReference type="Proteomes" id="UP000049983"/>
    </source>
</evidence>
<dbReference type="Proteomes" id="UP000049983">
    <property type="component" value="Unassembled WGS sequence"/>
</dbReference>